<dbReference type="RefSeq" id="WP_092259691.1">
    <property type="nucleotide sequence ID" value="NZ_CP047199.1"/>
</dbReference>
<dbReference type="GO" id="GO:0016301">
    <property type="term" value="F:kinase activity"/>
    <property type="evidence" value="ECO:0007669"/>
    <property type="project" value="UniProtKB-KW"/>
</dbReference>
<dbReference type="PANTHER" id="PTHR18964:SF149">
    <property type="entry name" value="BIFUNCTIONAL UDP-N-ACETYLGLUCOSAMINE 2-EPIMERASE_N-ACETYLMANNOSAMINE KINASE"/>
    <property type="match status" value="1"/>
</dbReference>
<dbReference type="Pfam" id="PF00480">
    <property type="entry name" value="ROK"/>
    <property type="match status" value="1"/>
</dbReference>
<dbReference type="EMBL" id="FOGQ01000009">
    <property type="protein sequence ID" value="SES13848.1"/>
    <property type="molecule type" value="Genomic_DNA"/>
</dbReference>
<evidence type="ECO:0000256" key="1">
    <source>
        <dbReference type="ARBA" id="ARBA00006479"/>
    </source>
</evidence>
<dbReference type="AlphaFoldDB" id="A0A1H9UWZ1"/>
<dbReference type="InterPro" id="IPR000600">
    <property type="entry name" value="ROK"/>
</dbReference>
<dbReference type="InterPro" id="IPR043129">
    <property type="entry name" value="ATPase_NBD"/>
</dbReference>
<proteinExistence type="inferred from homology"/>
<reference evidence="4" key="1">
    <citation type="submission" date="2016-10" db="EMBL/GenBank/DDBJ databases">
        <authorList>
            <person name="Varghese N."/>
            <person name="Submissions S."/>
        </authorList>
    </citation>
    <scope>NUCLEOTIDE SEQUENCE [LARGE SCALE GENOMIC DNA]</scope>
    <source>
        <strain evidence="4">DSM 20524</strain>
    </source>
</reference>
<dbReference type="Proteomes" id="UP000198929">
    <property type="component" value="Unassembled WGS sequence"/>
</dbReference>
<organism evidence="3 4">
    <name type="scientific">Corynebacterium cystitidis DSM 20524</name>
    <dbReference type="NCBI Taxonomy" id="1121357"/>
    <lineage>
        <taxon>Bacteria</taxon>
        <taxon>Bacillati</taxon>
        <taxon>Actinomycetota</taxon>
        <taxon>Actinomycetes</taxon>
        <taxon>Mycobacteriales</taxon>
        <taxon>Corynebacteriaceae</taxon>
        <taxon>Corynebacterium</taxon>
    </lineage>
</organism>
<dbReference type="SUPFAM" id="SSF53067">
    <property type="entry name" value="Actin-like ATPase domain"/>
    <property type="match status" value="2"/>
</dbReference>
<dbReference type="Pfam" id="PF12802">
    <property type="entry name" value="MarR_2"/>
    <property type="match status" value="1"/>
</dbReference>
<dbReference type="Gene3D" id="1.10.10.10">
    <property type="entry name" value="Winged helix-like DNA-binding domain superfamily/Winged helix DNA-binding domain"/>
    <property type="match status" value="1"/>
</dbReference>
<dbReference type="Gene3D" id="3.30.420.40">
    <property type="match status" value="2"/>
</dbReference>
<evidence type="ECO:0000313" key="3">
    <source>
        <dbReference type="EMBL" id="SES13848.1"/>
    </source>
</evidence>
<protein>
    <submittedName>
        <fullName evidence="3">Sugar kinase of the NBD/HSP70 family, may contain an N-terminal HTH domain</fullName>
    </submittedName>
</protein>
<keyword evidence="4" id="KW-1185">Reference proteome</keyword>
<evidence type="ECO:0000259" key="2">
    <source>
        <dbReference type="Pfam" id="PF12802"/>
    </source>
</evidence>
<feature type="domain" description="HTH marR-type" evidence="2">
    <location>
        <begin position="23"/>
        <end position="65"/>
    </location>
</feature>
<name>A0A1H9UWZ1_9CORY</name>
<dbReference type="STRING" id="1121357.SAMN05661109_01967"/>
<dbReference type="PANTHER" id="PTHR18964">
    <property type="entry name" value="ROK (REPRESSOR, ORF, KINASE) FAMILY"/>
    <property type="match status" value="1"/>
</dbReference>
<gene>
    <name evidence="3" type="ORF">SAMN05661109_01967</name>
</gene>
<dbReference type="SUPFAM" id="SSF46785">
    <property type="entry name" value="Winged helix' DNA-binding domain"/>
    <property type="match status" value="1"/>
</dbReference>
<keyword evidence="3" id="KW-0418">Kinase</keyword>
<accession>A0A1H9UWZ1</accession>
<comment type="similarity">
    <text evidence="1">Belongs to the ROK (NagC/XylR) family.</text>
</comment>
<keyword evidence="3" id="KW-0808">Transferase</keyword>
<sequence length="395" mass="42463">MRPTDLRTHNLAKLIRLIDEGLEPLSRASLAKSAQLTKPTVSKLVDELVAGGLVTEGAPEHDGRSGRPFTPLTISQGSHFGIATSFSADHLGIRLQDLAGNVAHEAYDYFPLRDVDSTLPRVISLLQGALAYLPKGATVVGFIASIPGRIDSQEKYIISAPNLDWDDIPLGELIDSAVAREIALPLPPVRLVNDARVVTATELAARPGQSFVVLYGETGIGGTIVLDGKILGGCEGWAGEIGHTIVDPNGPQCRCGNHGCLEAYASYWALCKRASLPSDIPISALPEHLPPEVLEEVGYWIGVAVSNVLTFLDIHTVVFAGYLSTFYSYVKESIKETIAQRTLDFPHRSIEMHPLKVNEDALLLGGCIEALKPVFEQPNLWINGALGLSPKDGLT</sequence>
<dbReference type="GO" id="GO:0003700">
    <property type="term" value="F:DNA-binding transcription factor activity"/>
    <property type="evidence" value="ECO:0007669"/>
    <property type="project" value="InterPro"/>
</dbReference>
<evidence type="ECO:0000313" key="4">
    <source>
        <dbReference type="Proteomes" id="UP000198929"/>
    </source>
</evidence>
<dbReference type="InterPro" id="IPR036388">
    <property type="entry name" value="WH-like_DNA-bd_sf"/>
</dbReference>
<dbReference type="InterPro" id="IPR036390">
    <property type="entry name" value="WH_DNA-bd_sf"/>
</dbReference>
<dbReference type="InterPro" id="IPR000835">
    <property type="entry name" value="HTH_MarR-typ"/>
</dbReference>